<dbReference type="GO" id="GO:0004340">
    <property type="term" value="F:glucokinase activity"/>
    <property type="evidence" value="ECO:0007669"/>
    <property type="project" value="TreeGrafter"/>
</dbReference>
<dbReference type="Ensembl" id="ENSCMIT00000004238.1">
    <property type="protein sequence ID" value="ENSCMIP00000004086.1"/>
    <property type="gene ID" value="ENSCMIG00000001846.1"/>
</dbReference>
<dbReference type="Proteomes" id="UP000314986">
    <property type="component" value="Unassembled WGS sequence"/>
</dbReference>
<comment type="catalytic activity">
    <reaction evidence="11">
        <text>D-fructose + ATP = D-fructose 6-phosphate + ADP + H(+)</text>
        <dbReference type="Rhea" id="RHEA:16125"/>
        <dbReference type="ChEBI" id="CHEBI:15378"/>
        <dbReference type="ChEBI" id="CHEBI:30616"/>
        <dbReference type="ChEBI" id="CHEBI:37721"/>
        <dbReference type="ChEBI" id="CHEBI:61527"/>
        <dbReference type="ChEBI" id="CHEBI:456216"/>
        <dbReference type="EC" id="2.7.1.1"/>
    </reaction>
    <physiologicalReaction direction="left-to-right" evidence="11">
        <dbReference type="Rhea" id="RHEA:16126"/>
    </physiologicalReaction>
</comment>
<organism evidence="15 16">
    <name type="scientific">Callorhinchus milii</name>
    <name type="common">Ghost shark</name>
    <dbReference type="NCBI Taxonomy" id="7868"/>
    <lineage>
        <taxon>Eukaryota</taxon>
        <taxon>Metazoa</taxon>
        <taxon>Chordata</taxon>
        <taxon>Craniata</taxon>
        <taxon>Vertebrata</taxon>
        <taxon>Chondrichthyes</taxon>
        <taxon>Holocephali</taxon>
        <taxon>Chimaeriformes</taxon>
        <taxon>Callorhinchidae</taxon>
        <taxon>Callorhinchus</taxon>
    </lineage>
</organism>
<sequence length="948" mass="106665">PDLSVYNLSLPAHSPNTCLSTAPRQCLSKSQMTSSLSMTRALSACLFPGSEIPLVHSIQQYLKPFHLSKEKLLDISRRLLREMKKGLRKETHNDSTLLMQPTFVRTRPDGTEKGVFLGLHLIEVNFNILWIKLNANDTELVLKKETFTFPKELLHGSGEQYFDYIAECLGNFLEKYEMESKIIPLGFTLPFPFRQTRLDEVRKYILWVKDFKVNGVEGKDVVQLLQDAIQRRGDYEIGPVAVLNDTVGAMMSCCYEDSNCEIALILGTGTNACYMEEVRNIELVEGDEGQMCVNMEWGSFGSDGSLNDIQTEFDLELDRLSLSPGAQIFEKMVSGLYLGELVRLILVKLLNENVLFNQKATPHLMTRWNFETKFVYELERTGIDKVRHILKEFVQDPSEEDCLAVQHICHIVSLRSVTLYAASLTAILTKIKNNRKLSRFKVAVGVDGNIYKHSLKFQITLNAAIKLLSPNVEVNFLLSDDGGGKGAAMLIAADTRFSAQRLEINKILYQFKLSQEQLNDMKQRMRKEMEMGLKAKTHDMSSIAMLPSFIRTLPDGSEQGTFLALHLEDFDVRILQMHIPSDDEEEIEMVTTTYSIPQDMIQATGVQLFDHVVDCIDDFLQKNNIKGSLPVGFTFCFPCKQTKLDEGFLIKWTKGFKMTGCEGKNVVALLQEAIARKNHYFLRIVALINDTVGTMITCAYENPKCEVGVIMGTNTNACYMEEMRNIEMVPGDEGQMCINMEWGAFGDNGCLEDFVTSTDKQLDRYSQNPGQQTYEKMISVIYLGEIIRNILIELTEKGILFHGKVSERLNTEYIFTVDVLSQVESDNLGLFQVRSILQDLELESTCDDSIIVKEVCKTIINRAGHLCGVGIAAITEKIRENRGLEDLTITASVTGNTYMLSARFAKVVDDTVNMLAPNCEVSLQFSDDGSGKGAAFIAAVVSREQVLT</sequence>
<dbReference type="GO" id="GO:0005524">
    <property type="term" value="F:ATP binding"/>
    <property type="evidence" value="ECO:0007669"/>
    <property type="project" value="UniProtKB-KW"/>
</dbReference>
<keyword evidence="7" id="KW-0418">Kinase</keyword>
<feature type="domain" description="Hexokinase C-terminal" evidence="14">
    <location>
        <begin position="262"/>
        <end position="492"/>
    </location>
</feature>
<evidence type="ECO:0000259" key="14">
    <source>
        <dbReference type="Pfam" id="PF03727"/>
    </source>
</evidence>
<evidence type="ECO:0000256" key="11">
    <source>
        <dbReference type="ARBA" id="ARBA00047905"/>
    </source>
</evidence>
<dbReference type="GO" id="GO:0001678">
    <property type="term" value="P:intracellular glucose homeostasis"/>
    <property type="evidence" value="ECO:0007669"/>
    <property type="project" value="InterPro"/>
</dbReference>
<dbReference type="PANTHER" id="PTHR19443">
    <property type="entry name" value="HEXOKINASE"/>
    <property type="match status" value="1"/>
</dbReference>
<evidence type="ECO:0000256" key="12">
    <source>
        <dbReference type="ARBA" id="ARBA00048160"/>
    </source>
</evidence>
<evidence type="ECO:0000256" key="6">
    <source>
        <dbReference type="ARBA" id="ARBA00022741"/>
    </source>
</evidence>
<dbReference type="GO" id="GO:0005739">
    <property type="term" value="C:mitochondrion"/>
    <property type="evidence" value="ECO:0007669"/>
    <property type="project" value="TreeGrafter"/>
</dbReference>
<reference evidence="16" key="1">
    <citation type="journal article" date="2006" name="Science">
        <title>Ancient noncoding elements conserved in the human genome.</title>
        <authorList>
            <person name="Venkatesh B."/>
            <person name="Kirkness E.F."/>
            <person name="Loh Y.H."/>
            <person name="Halpern A.L."/>
            <person name="Lee A.P."/>
            <person name="Johnson J."/>
            <person name="Dandona N."/>
            <person name="Viswanathan L.D."/>
            <person name="Tay A."/>
            <person name="Venter J.C."/>
            <person name="Strausberg R.L."/>
            <person name="Brenner S."/>
        </authorList>
    </citation>
    <scope>NUCLEOTIDE SEQUENCE [LARGE SCALE GENOMIC DNA]</scope>
</reference>
<dbReference type="FunFam" id="3.40.367.20:FF:000020">
    <property type="entry name" value="Hexokinase-1"/>
    <property type="match status" value="1"/>
</dbReference>
<evidence type="ECO:0000256" key="2">
    <source>
        <dbReference type="ARBA" id="ARBA00005028"/>
    </source>
</evidence>
<evidence type="ECO:0000256" key="1">
    <source>
        <dbReference type="ARBA" id="ARBA00004888"/>
    </source>
</evidence>
<dbReference type="GO" id="GO:0005829">
    <property type="term" value="C:cytosol"/>
    <property type="evidence" value="ECO:0007669"/>
    <property type="project" value="TreeGrafter"/>
</dbReference>
<feature type="domain" description="Hexokinase C-terminal" evidence="14">
    <location>
        <begin position="707"/>
        <end position="940"/>
    </location>
</feature>
<comment type="pathway">
    <text evidence="2">Carbohydrate metabolism; hexose metabolism.</text>
</comment>
<dbReference type="GO" id="GO:0006006">
    <property type="term" value="P:glucose metabolic process"/>
    <property type="evidence" value="ECO:0007669"/>
    <property type="project" value="UniProtKB-ARBA"/>
</dbReference>
<keyword evidence="16" id="KW-1185">Reference proteome</keyword>
<dbReference type="AlphaFoldDB" id="A0A4W3GL40"/>
<evidence type="ECO:0000259" key="13">
    <source>
        <dbReference type="Pfam" id="PF00349"/>
    </source>
</evidence>
<dbReference type="Pfam" id="PF00349">
    <property type="entry name" value="Hexokinase_1"/>
    <property type="match status" value="2"/>
</dbReference>
<dbReference type="InterPro" id="IPR001312">
    <property type="entry name" value="Hexokinase"/>
</dbReference>
<comment type="catalytic activity">
    <reaction evidence="10">
        <text>a D-hexose + ATP = a D-hexose 6-phosphate + ADP + H(+)</text>
        <dbReference type="Rhea" id="RHEA:22740"/>
        <dbReference type="ChEBI" id="CHEBI:4194"/>
        <dbReference type="ChEBI" id="CHEBI:15378"/>
        <dbReference type="ChEBI" id="CHEBI:30616"/>
        <dbReference type="ChEBI" id="CHEBI:229467"/>
        <dbReference type="ChEBI" id="CHEBI:456216"/>
        <dbReference type="EC" id="2.7.1.1"/>
    </reaction>
    <physiologicalReaction direction="left-to-right" evidence="10">
        <dbReference type="Rhea" id="RHEA:22741"/>
    </physiologicalReaction>
</comment>
<comment type="similarity">
    <text evidence="3">Belongs to the hexokinase family.</text>
</comment>
<evidence type="ECO:0000313" key="16">
    <source>
        <dbReference type="Proteomes" id="UP000314986"/>
    </source>
</evidence>
<dbReference type="STRING" id="7868.ENSCMIP00000004086"/>
<evidence type="ECO:0000256" key="10">
    <source>
        <dbReference type="ARBA" id="ARBA00044613"/>
    </source>
</evidence>
<dbReference type="Pfam" id="PF03727">
    <property type="entry name" value="Hexokinase_2"/>
    <property type="match status" value="2"/>
</dbReference>
<keyword evidence="5" id="KW-0808">Transferase</keyword>
<dbReference type="PROSITE" id="PS51748">
    <property type="entry name" value="HEXOKINASE_2"/>
    <property type="match status" value="2"/>
</dbReference>
<keyword evidence="6" id="KW-0547">Nucleotide-binding</keyword>
<dbReference type="PANTHER" id="PTHR19443:SF4">
    <property type="entry name" value="HEXOKINASE-2"/>
    <property type="match status" value="1"/>
</dbReference>
<comment type="catalytic activity">
    <reaction evidence="12">
        <text>D-glucose + ATP = D-glucose 6-phosphate + ADP + H(+)</text>
        <dbReference type="Rhea" id="RHEA:17825"/>
        <dbReference type="ChEBI" id="CHEBI:4167"/>
        <dbReference type="ChEBI" id="CHEBI:15378"/>
        <dbReference type="ChEBI" id="CHEBI:30616"/>
        <dbReference type="ChEBI" id="CHEBI:61548"/>
        <dbReference type="ChEBI" id="CHEBI:456216"/>
        <dbReference type="EC" id="2.7.1.1"/>
    </reaction>
    <physiologicalReaction direction="left-to-right" evidence="12">
        <dbReference type="Rhea" id="RHEA:17826"/>
    </physiologicalReaction>
</comment>
<reference evidence="16" key="3">
    <citation type="journal article" date="2014" name="Nature">
        <title>Elephant shark genome provides unique insights into gnathostome evolution.</title>
        <authorList>
            <consortium name="International Elephant Shark Genome Sequencing Consortium"/>
            <person name="Venkatesh B."/>
            <person name="Lee A.P."/>
            <person name="Ravi V."/>
            <person name="Maurya A.K."/>
            <person name="Lian M.M."/>
            <person name="Swann J.B."/>
            <person name="Ohta Y."/>
            <person name="Flajnik M.F."/>
            <person name="Sutoh Y."/>
            <person name="Kasahara M."/>
            <person name="Hoon S."/>
            <person name="Gangu V."/>
            <person name="Roy S.W."/>
            <person name="Irimia M."/>
            <person name="Korzh V."/>
            <person name="Kondrychyn I."/>
            <person name="Lim Z.W."/>
            <person name="Tay B.H."/>
            <person name="Tohari S."/>
            <person name="Kong K.W."/>
            <person name="Ho S."/>
            <person name="Lorente-Galdos B."/>
            <person name="Quilez J."/>
            <person name="Marques-Bonet T."/>
            <person name="Raney B.J."/>
            <person name="Ingham P.W."/>
            <person name="Tay A."/>
            <person name="Hillier L.W."/>
            <person name="Minx P."/>
            <person name="Boehm T."/>
            <person name="Wilson R.K."/>
            <person name="Brenner S."/>
            <person name="Warren W.C."/>
        </authorList>
    </citation>
    <scope>NUCLEOTIDE SEQUENCE [LARGE SCALE GENOMIC DNA]</scope>
</reference>
<dbReference type="FunFam" id="3.40.367.20:FF:000001">
    <property type="entry name" value="Hexokinase 1"/>
    <property type="match status" value="1"/>
</dbReference>
<dbReference type="SUPFAM" id="SSF53067">
    <property type="entry name" value="Actin-like ATPase domain"/>
    <property type="match status" value="4"/>
</dbReference>
<dbReference type="InterPro" id="IPR043129">
    <property type="entry name" value="ATPase_NBD"/>
</dbReference>
<dbReference type="GO" id="GO:0006096">
    <property type="term" value="P:glycolytic process"/>
    <property type="evidence" value="ECO:0007669"/>
    <property type="project" value="UniProtKB-UniPathway"/>
</dbReference>
<dbReference type="UniPathway" id="UPA00242"/>
<accession>A0A4W3GL40</accession>
<evidence type="ECO:0000256" key="9">
    <source>
        <dbReference type="ARBA" id="ARBA00023152"/>
    </source>
</evidence>
<dbReference type="UniPathway" id="UPA00109">
    <property type="reaction ID" value="UER00180"/>
</dbReference>
<evidence type="ECO:0000256" key="4">
    <source>
        <dbReference type="ARBA" id="ARBA00012324"/>
    </source>
</evidence>
<dbReference type="GO" id="GO:0008865">
    <property type="term" value="F:fructokinase activity"/>
    <property type="evidence" value="ECO:0007669"/>
    <property type="project" value="TreeGrafter"/>
</dbReference>
<dbReference type="InParanoid" id="A0A4W3GL40"/>
<reference evidence="16" key="2">
    <citation type="journal article" date="2007" name="PLoS Biol.">
        <title>Survey sequencing and comparative analysis of the elephant shark (Callorhinchus milii) genome.</title>
        <authorList>
            <person name="Venkatesh B."/>
            <person name="Kirkness E.F."/>
            <person name="Loh Y.H."/>
            <person name="Halpern A.L."/>
            <person name="Lee A.P."/>
            <person name="Johnson J."/>
            <person name="Dandona N."/>
            <person name="Viswanathan L.D."/>
            <person name="Tay A."/>
            <person name="Venter J.C."/>
            <person name="Strausberg R.L."/>
            <person name="Brenner S."/>
        </authorList>
    </citation>
    <scope>NUCLEOTIDE SEQUENCE [LARGE SCALE GENOMIC DNA]</scope>
</reference>
<comment type="pathway">
    <text evidence="1">Carbohydrate degradation; glycolysis; D-glyceraldehyde 3-phosphate and glycerone phosphate from D-glucose: step 1/4.</text>
</comment>
<proteinExistence type="inferred from homology"/>
<reference evidence="15" key="5">
    <citation type="submission" date="2025-09" db="UniProtKB">
        <authorList>
            <consortium name="Ensembl"/>
        </authorList>
    </citation>
    <scope>IDENTIFICATION</scope>
</reference>
<dbReference type="Gene3D" id="3.30.420.40">
    <property type="match status" value="2"/>
</dbReference>
<name>A0A4W3GL40_CALMI</name>
<dbReference type="FunFam" id="3.30.420.40:FF:000805">
    <property type="entry name" value="Hexokinase-2"/>
    <property type="match status" value="2"/>
</dbReference>
<evidence type="ECO:0000313" key="15">
    <source>
        <dbReference type="Ensembl" id="ENSCMIP00000004086.1"/>
    </source>
</evidence>
<protein>
    <recommendedName>
        <fullName evidence="4">hexokinase</fullName>
        <ecNumber evidence="4">2.7.1.1</ecNumber>
    </recommendedName>
</protein>
<dbReference type="InterPro" id="IPR022673">
    <property type="entry name" value="Hexokinase_C"/>
</dbReference>
<dbReference type="PRINTS" id="PR00475">
    <property type="entry name" value="HEXOKINASE"/>
</dbReference>
<feature type="domain" description="Hexokinase N-terminal" evidence="13">
    <location>
        <begin position="504"/>
        <end position="700"/>
    </location>
</feature>
<dbReference type="GeneTree" id="ENSGT00950000182787"/>
<dbReference type="GO" id="GO:0005536">
    <property type="term" value="F:D-glucose binding"/>
    <property type="evidence" value="ECO:0007669"/>
    <property type="project" value="InterPro"/>
</dbReference>
<keyword evidence="8" id="KW-0067">ATP-binding</keyword>
<dbReference type="Gene3D" id="3.40.367.20">
    <property type="match status" value="2"/>
</dbReference>
<feature type="domain" description="Hexokinase N-terminal" evidence="13">
    <location>
        <begin position="58"/>
        <end position="255"/>
    </location>
</feature>
<evidence type="ECO:0000256" key="7">
    <source>
        <dbReference type="ARBA" id="ARBA00022777"/>
    </source>
</evidence>
<evidence type="ECO:0000256" key="5">
    <source>
        <dbReference type="ARBA" id="ARBA00022679"/>
    </source>
</evidence>
<evidence type="ECO:0000256" key="8">
    <source>
        <dbReference type="ARBA" id="ARBA00022840"/>
    </source>
</evidence>
<keyword evidence="9" id="KW-0324">Glycolysis</keyword>
<dbReference type="EC" id="2.7.1.1" evidence="4"/>
<evidence type="ECO:0000256" key="3">
    <source>
        <dbReference type="ARBA" id="ARBA00009225"/>
    </source>
</evidence>
<reference evidence="15" key="4">
    <citation type="submission" date="2025-08" db="UniProtKB">
        <authorList>
            <consortium name="Ensembl"/>
        </authorList>
    </citation>
    <scope>IDENTIFICATION</scope>
</reference>
<dbReference type="InterPro" id="IPR022672">
    <property type="entry name" value="Hexokinase_N"/>
</dbReference>